<evidence type="ECO:0000313" key="3">
    <source>
        <dbReference type="Proteomes" id="UP000199391"/>
    </source>
</evidence>
<dbReference type="GO" id="GO:0003688">
    <property type="term" value="F:DNA replication origin binding"/>
    <property type="evidence" value="ECO:0007669"/>
    <property type="project" value="InterPro"/>
</dbReference>
<dbReference type="RefSeq" id="WP_143133418.1">
    <property type="nucleotide sequence ID" value="NZ_FPBO01000053.1"/>
</dbReference>
<dbReference type="SUPFAM" id="SSF52540">
    <property type="entry name" value="P-loop containing nucleoside triphosphate hydrolases"/>
    <property type="match status" value="1"/>
</dbReference>
<dbReference type="GO" id="GO:0005524">
    <property type="term" value="F:ATP binding"/>
    <property type="evidence" value="ECO:0007669"/>
    <property type="project" value="InterPro"/>
</dbReference>
<organism evidence="2 3">
    <name type="scientific">Pseudoduganella namucuonensis</name>
    <dbReference type="NCBI Taxonomy" id="1035707"/>
    <lineage>
        <taxon>Bacteria</taxon>
        <taxon>Pseudomonadati</taxon>
        <taxon>Pseudomonadota</taxon>
        <taxon>Betaproteobacteria</taxon>
        <taxon>Burkholderiales</taxon>
        <taxon>Oxalobacteraceae</taxon>
        <taxon>Telluria group</taxon>
        <taxon>Pseudoduganella</taxon>
    </lineage>
</organism>
<feature type="domain" description="Replication origin-binding protein" evidence="1">
    <location>
        <begin position="325"/>
        <end position="474"/>
    </location>
</feature>
<name>A0A1I7M3K9_9BURK</name>
<dbReference type="EMBL" id="FPBO01000053">
    <property type="protein sequence ID" value="SFV16541.1"/>
    <property type="molecule type" value="Genomic_DNA"/>
</dbReference>
<dbReference type="NCBIfam" id="NF042913">
    <property type="entry name" value="CyRepA1"/>
    <property type="match status" value="1"/>
</dbReference>
<reference evidence="3" key="1">
    <citation type="submission" date="2016-10" db="EMBL/GenBank/DDBJ databases">
        <authorList>
            <person name="Varghese N."/>
            <person name="Submissions S."/>
        </authorList>
    </citation>
    <scope>NUCLEOTIDE SEQUENCE [LARGE SCALE GENOMIC DNA]</scope>
    <source>
        <strain evidence="3">CGMCC 1.11014</strain>
    </source>
</reference>
<keyword evidence="3" id="KW-1185">Reference proteome</keyword>
<dbReference type="AlphaFoldDB" id="A0A1I7M3K9"/>
<dbReference type="Gene3D" id="3.40.50.300">
    <property type="entry name" value="P-loop containing nucleotide triphosphate hydrolases"/>
    <property type="match status" value="2"/>
</dbReference>
<dbReference type="OrthoDB" id="8932102at2"/>
<dbReference type="Proteomes" id="UP000199391">
    <property type="component" value="Unassembled WGS sequence"/>
</dbReference>
<dbReference type="InterPro" id="IPR027417">
    <property type="entry name" value="P-loop_NTPase"/>
</dbReference>
<protein>
    <submittedName>
        <fullName evidence="2">Origin of replication binding protein</fullName>
    </submittedName>
</protein>
<proteinExistence type="predicted"/>
<evidence type="ECO:0000313" key="2">
    <source>
        <dbReference type="EMBL" id="SFV16541.1"/>
    </source>
</evidence>
<dbReference type="STRING" id="1035707.SAMN05216552_10532"/>
<evidence type="ECO:0000259" key="1">
    <source>
        <dbReference type="Pfam" id="PF02399"/>
    </source>
</evidence>
<dbReference type="Pfam" id="PF02399">
    <property type="entry name" value="Herpes_ori_bp"/>
    <property type="match status" value="1"/>
</dbReference>
<accession>A0A1I7M3K9</accession>
<gene>
    <name evidence="2" type="ORF">SAMN05216552_10532</name>
</gene>
<dbReference type="InterPro" id="IPR003450">
    <property type="entry name" value="Replication_origin-bd"/>
</dbReference>
<dbReference type="InterPro" id="IPR049996">
    <property type="entry name" value="Slr7037-like"/>
</dbReference>
<sequence>MKISINKKLDYKPENGDPSVFWSLAHEFVNVDINIDELAKHIKLGHPFCAQHHPIRNSQNFTCAGYLAVDIDNGMTLADALENDWVKKYAALVYVTWSHTKEHNRFRIVFELARIITDAQEMRAAFIGLIRKFGGDGACKDVCRIFYGSKDGQQFMLGNMLPDEILDELIEIGKTKKISAESGDESGNWMSAVRSNRHLDADHAVKTAEGSIEQVTTLSRTARVHCPFHLDKHPSAFITVSSNNIKGVHCTTCDETFWPKSISRRNLQNFDFYQIDDELNKIEYYEDPYNIYGEDSPAEFFSNDDRVVRSGNEKRLANLELMPGVILVRSPKGSGKSYQLAKIVNQCKQLNKSVLLIGHRQSLIAALAENLGLACYLDKTDADGERISVSKYYAICLDSIPLRLKLNLHKFDVVIIDESEQVFSHLTSDTLAKQRRDCFLKMERYLRNASTVIACDADLSHLTLAVISNARGGEMPVRFYVNRHKQSQRNIEIYDSQDQLLSELISAVNSGGKYYVTCNSKKKADQIAKALEESATREIKIQLITKENSQDKEIRGFVKNIKTEILEFDVVISSPSLGTGIDITFPDDEILINGVFGFFLPRINTHFDIDQQLCRVRHPGFVKVWISHERFSFEIEPEAIKRNIVESGSFTDFLIGYDDNNNKTYDIDDSLLSLHAVVFSLGRASKNNIRTHFIDLKKYNGWNVIEVATNKKEAASGRAASNAAKKELARMRAQMICDAEKITETQARNLQEATNRTAFVNAKIDRFWIERFYGEEISLELVELDDEQRYQEKVKMMAVYLSDDDQSIDYDKPQQSKFAADRNFSYFKKLLLRKLFIAAKLADSEGNFIENKRICNDDLDEFVKICDEKRGEIETLLKLDVRGDLHPKPMNQLGNFLKLIGCSWVKPINSESKKGRIRYYSINQYSLNLAQKYAKNRLKNRRRQ</sequence>
<dbReference type="GO" id="GO:0006260">
    <property type="term" value="P:DNA replication"/>
    <property type="evidence" value="ECO:0007669"/>
    <property type="project" value="InterPro"/>
</dbReference>